<dbReference type="EMBL" id="RJLN01000127">
    <property type="protein sequence ID" value="RNL88332.1"/>
    <property type="molecule type" value="Genomic_DNA"/>
</dbReference>
<feature type="compositionally biased region" description="Low complexity" evidence="1">
    <location>
        <begin position="1"/>
        <end position="26"/>
    </location>
</feature>
<gene>
    <name evidence="2" type="ORF">EFE23_25965</name>
</gene>
<comment type="caution">
    <text evidence="2">The sequence shown here is derived from an EMBL/GenBank/DDBJ whole genome shotgun (WGS) entry which is preliminary data.</text>
</comment>
<protein>
    <submittedName>
        <fullName evidence="2">Uncharacterized protein</fullName>
    </submittedName>
</protein>
<proteinExistence type="predicted"/>
<evidence type="ECO:0000256" key="1">
    <source>
        <dbReference type="SAM" id="MobiDB-lite"/>
    </source>
</evidence>
<accession>A0ABX9W8V0</accession>
<name>A0ABX9W8V0_9ACTN</name>
<feature type="region of interest" description="Disordered" evidence="1">
    <location>
        <begin position="1"/>
        <end position="29"/>
    </location>
</feature>
<evidence type="ECO:0000313" key="3">
    <source>
        <dbReference type="Proteomes" id="UP000280698"/>
    </source>
</evidence>
<evidence type="ECO:0000313" key="2">
    <source>
        <dbReference type="EMBL" id="RNL88332.1"/>
    </source>
</evidence>
<reference evidence="2 3" key="1">
    <citation type="submission" date="2018-11" db="EMBL/GenBank/DDBJ databases">
        <title>Micromonospora sp. PPF5-17, a new actinomycetes isolated from a hot spring soil.</title>
        <authorList>
            <person name="Thawai C."/>
        </authorList>
    </citation>
    <scope>NUCLEOTIDE SEQUENCE [LARGE SCALE GENOMIC DNA]</scope>
    <source>
        <strain evidence="2 3">PPF5-17</strain>
    </source>
</reference>
<dbReference type="Proteomes" id="UP000280698">
    <property type="component" value="Unassembled WGS sequence"/>
</dbReference>
<keyword evidence="3" id="KW-1185">Reference proteome</keyword>
<organism evidence="2 3">
    <name type="scientific">Micromonospora solifontis</name>
    <dbReference type="NCBI Taxonomy" id="2487138"/>
    <lineage>
        <taxon>Bacteria</taxon>
        <taxon>Bacillati</taxon>
        <taxon>Actinomycetota</taxon>
        <taxon>Actinomycetes</taxon>
        <taxon>Micromonosporales</taxon>
        <taxon>Micromonosporaceae</taxon>
        <taxon>Micromonospora</taxon>
    </lineage>
</organism>
<sequence>MTGPSSGTPGGPASTSAGPTATSPTSIPDRAFFALPAANQAGGGPRFVSGPVLPAFCGTTPGEESVVARRGRILPFKLSGGADVVVPDGLYRHSVTSYRPGRADDALRELRQAVRDCPRQDEPNAAGEIERQRLLAGGGYGDESVLVEIRAPHPSGYGGNTGGDEVHLLRAIRVGDVVTVLWERGWEGTSTDVAQFDADSRRATEALRRWLG</sequence>